<dbReference type="PROSITE" id="PS50887">
    <property type="entry name" value="GGDEF"/>
    <property type="match status" value="1"/>
</dbReference>
<keyword evidence="2" id="KW-0812">Transmembrane</keyword>
<proteinExistence type="predicted"/>
<dbReference type="GO" id="GO:0043709">
    <property type="term" value="P:cell adhesion involved in single-species biofilm formation"/>
    <property type="evidence" value="ECO:0007669"/>
    <property type="project" value="TreeGrafter"/>
</dbReference>
<accession>S0F008</accession>
<feature type="domain" description="GGDEF" evidence="3">
    <location>
        <begin position="457"/>
        <end position="589"/>
    </location>
</feature>
<keyword evidence="2" id="KW-1133">Transmembrane helix</keyword>
<dbReference type="SMART" id="SM00267">
    <property type="entry name" value="GGDEF"/>
    <property type="match status" value="1"/>
</dbReference>
<protein>
    <submittedName>
        <fullName evidence="4">Diguanylate cyclase (GGDEF) domain</fullName>
    </submittedName>
</protein>
<feature type="transmembrane region" description="Helical" evidence="2">
    <location>
        <begin position="43"/>
        <end position="60"/>
    </location>
</feature>
<feature type="transmembrane region" description="Helical" evidence="2">
    <location>
        <begin position="144"/>
        <end position="160"/>
    </location>
</feature>
<dbReference type="InterPro" id="IPR003018">
    <property type="entry name" value="GAF"/>
</dbReference>
<dbReference type="PANTHER" id="PTHR45138">
    <property type="entry name" value="REGULATORY COMPONENTS OF SENSORY TRANSDUCTION SYSTEM"/>
    <property type="match status" value="1"/>
</dbReference>
<organism evidence="4 5">
    <name type="scientific">Chthonomonas calidirosea (strain DSM 23976 / ICMP 18418 / T49)</name>
    <dbReference type="NCBI Taxonomy" id="1303518"/>
    <lineage>
        <taxon>Bacteria</taxon>
        <taxon>Bacillati</taxon>
        <taxon>Armatimonadota</taxon>
        <taxon>Chthonomonadia</taxon>
        <taxon>Chthonomonadales</taxon>
        <taxon>Chthonomonadaceae</taxon>
        <taxon>Chthonomonas</taxon>
    </lineage>
</organism>
<dbReference type="SMART" id="SM00065">
    <property type="entry name" value="GAF"/>
    <property type="match status" value="1"/>
</dbReference>
<gene>
    <name evidence="4" type="ORF">CCALI_02498</name>
</gene>
<dbReference type="InterPro" id="IPR029787">
    <property type="entry name" value="Nucleotide_cyclase"/>
</dbReference>
<sequence length="589" mass="64939">MNFDPPQMGHGSTTHEEFLDSSSTSIAKTSSASPPKTGRRMRLYDLVFGTALLALLAYALHKPFHPHEFGVFGIATLLLLLVSSLPLVDSNYRPFTFTGPTAFGLAIWISPGVAAASALAAHFLRARFWVKGGAYRGYARFQGGQLALASLAIAIFWNQLPVHFTPNDLSHVLSLGLLAAFIFVGLELAMSFLAPPPRVKRVEMRRNLAMNTLVYSVGLLPILLLIPLRLAYGPILCLPVGLLLLLAATTLRLSHEVNGLHRQLQIAEALGRAGLKAAGSERPEQLLERFLKLAQELLQCERSLVWLPEAGTGDFYPAVALPDKGPFAGRKYHFGNGLVGHAAARVRPRLILDAATDVHRAHHEMASGSWILYPIVVREQILGVAHWVRPASNPFLLEDLERLEALMPLATIALENFFVHEQIRVQAITDGLTGLWNQRHTMELLREELQRAARYHRTFSILMLDVDSFKSFNDTYGHLQGDQLLRSIATVLRTSVRSVDHVGRYGGEEFLVILPETGKHEACLLAERLRAAVEEYGVILTDRGPVRRTISIGVAAYPEDALNPAELVERADEALYRAKRAGKNCVIGA</sequence>
<evidence type="ECO:0000313" key="5">
    <source>
        <dbReference type="Proteomes" id="UP000014227"/>
    </source>
</evidence>
<dbReference type="GO" id="GO:1902201">
    <property type="term" value="P:negative regulation of bacterial-type flagellum-dependent cell motility"/>
    <property type="evidence" value="ECO:0007669"/>
    <property type="project" value="TreeGrafter"/>
</dbReference>
<dbReference type="eggNOG" id="COG3706">
    <property type="taxonomic scope" value="Bacteria"/>
</dbReference>
<feature type="transmembrane region" description="Helical" evidence="2">
    <location>
        <begin position="208"/>
        <end position="226"/>
    </location>
</feature>
<dbReference type="OrthoDB" id="9759607at2"/>
<feature type="transmembrane region" description="Helical" evidence="2">
    <location>
        <begin position="100"/>
        <end position="124"/>
    </location>
</feature>
<dbReference type="FunCoup" id="S0F008">
    <property type="interactions" value="2"/>
</dbReference>
<feature type="transmembrane region" description="Helical" evidence="2">
    <location>
        <begin position="69"/>
        <end position="88"/>
    </location>
</feature>
<dbReference type="InParanoid" id="S0F008"/>
<dbReference type="AlphaFoldDB" id="S0F008"/>
<dbReference type="InterPro" id="IPR050469">
    <property type="entry name" value="Diguanylate_Cyclase"/>
</dbReference>
<dbReference type="GO" id="GO:0052621">
    <property type="term" value="F:diguanylate cyclase activity"/>
    <property type="evidence" value="ECO:0007669"/>
    <property type="project" value="TreeGrafter"/>
</dbReference>
<dbReference type="SUPFAM" id="SSF55781">
    <property type="entry name" value="GAF domain-like"/>
    <property type="match status" value="1"/>
</dbReference>
<dbReference type="KEGG" id="ccz:CCALI_02498"/>
<evidence type="ECO:0000256" key="1">
    <source>
        <dbReference type="SAM" id="MobiDB-lite"/>
    </source>
</evidence>
<reference evidence="5" key="1">
    <citation type="submission" date="2013-03" db="EMBL/GenBank/DDBJ databases">
        <title>Genome sequence of Chthonomonas calidirosea, the first sequenced genome from the Armatimonadetes phylum (formally candidate division OP10).</title>
        <authorList>
            <person name="Lee K.C.Y."/>
            <person name="Morgan X.C."/>
            <person name="Dunfield P.F."/>
            <person name="Tamas I."/>
            <person name="Houghton K.M."/>
            <person name="Vyssotski M."/>
            <person name="Ryan J.L.J."/>
            <person name="Lagutin K."/>
            <person name="McDonald I.R."/>
            <person name="Stott M.B."/>
        </authorList>
    </citation>
    <scope>NUCLEOTIDE SEQUENCE [LARGE SCALE GENOMIC DNA]</scope>
    <source>
        <strain evidence="5">DSM 23976 / ICMP 18418 / T49</strain>
    </source>
</reference>
<dbReference type="Gene3D" id="3.30.70.270">
    <property type="match status" value="1"/>
</dbReference>
<dbReference type="NCBIfam" id="TIGR00254">
    <property type="entry name" value="GGDEF"/>
    <property type="match status" value="1"/>
</dbReference>
<dbReference type="CDD" id="cd01949">
    <property type="entry name" value="GGDEF"/>
    <property type="match status" value="1"/>
</dbReference>
<dbReference type="PANTHER" id="PTHR45138:SF9">
    <property type="entry name" value="DIGUANYLATE CYCLASE DGCM-RELATED"/>
    <property type="match status" value="1"/>
</dbReference>
<name>S0F008_CHTCT</name>
<keyword evidence="2" id="KW-0472">Membrane</keyword>
<dbReference type="InterPro" id="IPR000160">
    <property type="entry name" value="GGDEF_dom"/>
</dbReference>
<dbReference type="Pfam" id="PF01590">
    <property type="entry name" value="GAF"/>
    <property type="match status" value="1"/>
</dbReference>
<keyword evidence="5" id="KW-1185">Reference proteome</keyword>
<feature type="compositionally biased region" description="Low complexity" evidence="1">
    <location>
        <begin position="21"/>
        <end position="36"/>
    </location>
</feature>
<dbReference type="PATRIC" id="fig|1303518.3.peg.2596"/>
<feature type="region of interest" description="Disordered" evidence="1">
    <location>
        <begin position="1"/>
        <end position="37"/>
    </location>
</feature>
<evidence type="ECO:0000313" key="4">
    <source>
        <dbReference type="EMBL" id="CCW36295.1"/>
    </source>
</evidence>
<dbReference type="SUPFAM" id="SSF55073">
    <property type="entry name" value="Nucleotide cyclase"/>
    <property type="match status" value="1"/>
</dbReference>
<evidence type="ECO:0000259" key="3">
    <source>
        <dbReference type="PROSITE" id="PS50887"/>
    </source>
</evidence>
<dbReference type="GO" id="GO:0005886">
    <property type="term" value="C:plasma membrane"/>
    <property type="evidence" value="ECO:0007669"/>
    <property type="project" value="TreeGrafter"/>
</dbReference>
<dbReference type="InterPro" id="IPR043128">
    <property type="entry name" value="Rev_trsase/Diguanyl_cyclase"/>
</dbReference>
<evidence type="ECO:0000256" key="2">
    <source>
        <dbReference type="SAM" id="Phobius"/>
    </source>
</evidence>
<dbReference type="FunFam" id="3.30.70.270:FF:000001">
    <property type="entry name" value="Diguanylate cyclase domain protein"/>
    <property type="match status" value="1"/>
</dbReference>
<dbReference type="Gene3D" id="3.30.450.40">
    <property type="match status" value="1"/>
</dbReference>
<dbReference type="Proteomes" id="UP000014227">
    <property type="component" value="Chromosome I"/>
</dbReference>
<dbReference type="STRING" id="454171.CP488_01592"/>
<dbReference type="HOGENOM" id="CLU_462874_0_0_0"/>
<dbReference type="EMBL" id="HF951689">
    <property type="protein sequence ID" value="CCW36295.1"/>
    <property type="molecule type" value="Genomic_DNA"/>
</dbReference>
<feature type="transmembrane region" description="Helical" evidence="2">
    <location>
        <begin position="172"/>
        <end position="196"/>
    </location>
</feature>
<dbReference type="Pfam" id="PF00990">
    <property type="entry name" value="GGDEF"/>
    <property type="match status" value="1"/>
</dbReference>
<dbReference type="InterPro" id="IPR029016">
    <property type="entry name" value="GAF-like_dom_sf"/>
</dbReference>
<dbReference type="RefSeq" id="WP_016483806.1">
    <property type="nucleotide sequence ID" value="NC_021487.1"/>
</dbReference>